<accession>A0AAN9JS37</accession>
<protein>
    <submittedName>
        <fullName evidence="1">Uncharacterized protein</fullName>
    </submittedName>
</protein>
<dbReference type="AlphaFoldDB" id="A0AAN9JS37"/>
<comment type="caution">
    <text evidence="1">The sequence shown here is derived from an EMBL/GenBank/DDBJ whole genome shotgun (WGS) entry which is preliminary data.</text>
</comment>
<proteinExistence type="predicted"/>
<dbReference type="EMBL" id="JAYKXN010000003">
    <property type="protein sequence ID" value="KAK7303269.1"/>
    <property type="molecule type" value="Genomic_DNA"/>
</dbReference>
<name>A0AAN9JS37_CLITE</name>
<organism evidence="1 2">
    <name type="scientific">Clitoria ternatea</name>
    <name type="common">Butterfly pea</name>
    <dbReference type="NCBI Taxonomy" id="43366"/>
    <lineage>
        <taxon>Eukaryota</taxon>
        <taxon>Viridiplantae</taxon>
        <taxon>Streptophyta</taxon>
        <taxon>Embryophyta</taxon>
        <taxon>Tracheophyta</taxon>
        <taxon>Spermatophyta</taxon>
        <taxon>Magnoliopsida</taxon>
        <taxon>eudicotyledons</taxon>
        <taxon>Gunneridae</taxon>
        <taxon>Pentapetalae</taxon>
        <taxon>rosids</taxon>
        <taxon>fabids</taxon>
        <taxon>Fabales</taxon>
        <taxon>Fabaceae</taxon>
        <taxon>Papilionoideae</taxon>
        <taxon>50 kb inversion clade</taxon>
        <taxon>NPAAA clade</taxon>
        <taxon>indigoferoid/millettioid clade</taxon>
        <taxon>Phaseoleae</taxon>
        <taxon>Clitoria</taxon>
    </lineage>
</organism>
<evidence type="ECO:0000313" key="1">
    <source>
        <dbReference type="EMBL" id="KAK7303269.1"/>
    </source>
</evidence>
<sequence>MVALSTVEVGDRPEVGPRHQKFQAQPCKILIRVVLQILNPGGALYYGQCDLLDPGAVNQQASTVLPDVVMTKAISFPEGKSYQPRHIHCLSIASQFSLILSLALRNRFYNTIETNQLVVIILLLVGCKNPLVLGCIAESAMMRKAASLAFSNKKRSTVTGDIIECLGKR</sequence>
<gene>
    <name evidence="1" type="ORF">RJT34_14171</name>
</gene>
<evidence type="ECO:0000313" key="2">
    <source>
        <dbReference type="Proteomes" id="UP001359559"/>
    </source>
</evidence>
<reference evidence="1 2" key="1">
    <citation type="submission" date="2024-01" db="EMBL/GenBank/DDBJ databases">
        <title>The genomes of 5 underutilized Papilionoideae crops provide insights into root nodulation and disease resistance.</title>
        <authorList>
            <person name="Yuan L."/>
        </authorList>
    </citation>
    <scope>NUCLEOTIDE SEQUENCE [LARGE SCALE GENOMIC DNA]</scope>
    <source>
        <strain evidence="1">LY-2023</strain>
        <tissue evidence="1">Leaf</tissue>
    </source>
</reference>
<dbReference type="Proteomes" id="UP001359559">
    <property type="component" value="Unassembled WGS sequence"/>
</dbReference>
<keyword evidence="2" id="KW-1185">Reference proteome</keyword>